<feature type="transmembrane region" description="Helical" evidence="1">
    <location>
        <begin position="175"/>
        <end position="196"/>
    </location>
</feature>
<keyword evidence="3" id="KW-1185">Reference proteome</keyword>
<gene>
    <name evidence="2" type="ORF">G7Y89_g5863</name>
</gene>
<organism evidence="2 3">
    <name type="scientific">Cudoniella acicularis</name>
    <dbReference type="NCBI Taxonomy" id="354080"/>
    <lineage>
        <taxon>Eukaryota</taxon>
        <taxon>Fungi</taxon>
        <taxon>Dikarya</taxon>
        <taxon>Ascomycota</taxon>
        <taxon>Pezizomycotina</taxon>
        <taxon>Leotiomycetes</taxon>
        <taxon>Helotiales</taxon>
        <taxon>Tricladiaceae</taxon>
        <taxon>Cudoniella</taxon>
    </lineage>
</organism>
<dbReference type="AlphaFoldDB" id="A0A8H4RP11"/>
<evidence type="ECO:0000313" key="2">
    <source>
        <dbReference type="EMBL" id="KAF4632274.1"/>
    </source>
</evidence>
<comment type="caution">
    <text evidence="2">The sequence shown here is derived from an EMBL/GenBank/DDBJ whole genome shotgun (WGS) entry which is preliminary data.</text>
</comment>
<name>A0A8H4RP11_9HELO</name>
<keyword evidence="1" id="KW-0812">Transmembrane</keyword>
<proteinExistence type="predicted"/>
<feature type="transmembrane region" description="Helical" evidence="1">
    <location>
        <begin position="139"/>
        <end position="163"/>
    </location>
</feature>
<dbReference type="OrthoDB" id="10631304at2759"/>
<accession>A0A8H4RP11</accession>
<keyword evidence="1" id="KW-1133">Transmembrane helix</keyword>
<dbReference type="Proteomes" id="UP000566819">
    <property type="component" value="Unassembled WGS sequence"/>
</dbReference>
<protein>
    <submittedName>
        <fullName evidence="2">Uncharacterized protein</fullName>
    </submittedName>
</protein>
<keyword evidence="1" id="KW-0472">Membrane</keyword>
<dbReference type="EMBL" id="JAAMPI010000362">
    <property type="protein sequence ID" value="KAF4632274.1"/>
    <property type="molecule type" value="Genomic_DNA"/>
</dbReference>
<evidence type="ECO:0000313" key="3">
    <source>
        <dbReference type="Proteomes" id="UP000566819"/>
    </source>
</evidence>
<sequence>MAPPNSNLLSTLSTSLTHFGKTTLTPVAIKTGKYRKTTLLPALATTAAFAHTNYLSPAFSNTTTALTTFTTTTLLPTVISTAKHAPPKLKALHRKTKKHLPSLLRKFKKARNAGKKKLKPLLRTLPSGMRRWVVRNPKISALIAVQVAAGCVLPGFVGGPLVWAVRVGTGGRAGTIMTAIHVLLGDVGASGLATLLKAGAWEMWIGKQLLRGLLAVLAKVASAAAEAWVLV</sequence>
<reference evidence="2 3" key="1">
    <citation type="submission" date="2020-03" db="EMBL/GenBank/DDBJ databases">
        <title>Draft Genome Sequence of Cudoniella acicularis.</title>
        <authorList>
            <person name="Buettner E."/>
            <person name="Kellner H."/>
        </authorList>
    </citation>
    <scope>NUCLEOTIDE SEQUENCE [LARGE SCALE GENOMIC DNA]</scope>
    <source>
        <strain evidence="2 3">DSM 108380</strain>
    </source>
</reference>
<feature type="transmembrane region" description="Helical" evidence="1">
    <location>
        <begin position="208"/>
        <end position="230"/>
    </location>
</feature>
<evidence type="ECO:0000256" key="1">
    <source>
        <dbReference type="SAM" id="Phobius"/>
    </source>
</evidence>